<dbReference type="EMBL" id="EU878257">
    <property type="protein sequence ID" value="ACY74449.1"/>
    <property type="molecule type" value="mRNA"/>
</dbReference>
<dbReference type="AlphaFoldDB" id="D1FP02"/>
<dbReference type="Gene3D" id="2.40.70.10">
    <property type="entry name" value="Acid Proteases"/>
    <property type="match status" value="1"/>
</dbReference>
<dbReference type="PANTHER" id="PTHR47331">
    <property type="entry name" value="PHD-TYPE DOMAIN-CONTAINING PROTEIN"/>
    <property type="match status" value="1"/>
</dbReference>
<protein>
    <submittedName>
        <fullName evidence="1">Predicted protein</fullName>
    </submittedName>
</protein>
<feature type="non-terminal residue" evidence="1">
    <location>
        <position position="1"/>
    </location>
</feature>
<proteinExistence type="evidence at transcript level"/>
<organism evidence="1">
    <name type="scientific">Malo kingi</name>
    <dbReference type="NCBI Taxonomy" id="500532"/>
    <lineage>
        <taxon>Eukaryota</taxon>
        <taxon>Metazoa</taxon>
        <taxon>Cnidaria</taxon>
        <taxon>Cubozoa</taxon>
        <taxon>Carybdeida</taxon>
        <taxon>Carukiidae</taxon>
        <taxon>Malo</taxon>
    </lineage>
</organism>
<evidence type="ECO:0000313" key="1">
    <source>
        <dbReference type="EMBL" id="ACY74449.1"/>
    </source>
</evidence>
<feature type="non-terminal residue" evidence="1">
    <location>
        <position position="260"/>
    </location>
</feature>
<dbReference type="Pfam" id="PF13650">
    <property type="entry name" value="Asp_protease_2"/>
    <property type="match status" value="1"/>
</dbReference>
<accession>D1FP02</accession>
<sequence length="260" mass="28756">GSHPIWQCDRFKGMPPGERLEIVNKLKLCNNCLADNHEVKNCKRASFCKKPECKEEKHSYLLHEIQGVTANGIQASNHGTYLPIVPVKVNNLCNTYALLDTGSSGSFCSKSLMKRMKLNTKGVVYSLSTIDGINKETESKITKLCLSSRDGGNSLAMSNVFLVDEIPTNTPSVDVRKYEHLRDLPLVKGSVKVEVLIGLDNSEALIPLEVRKGNKNEPFAVRTLFGWCLNGPKGSVVNNKIISHFIQSKSTINQSELLMP</sequence>
<dbReference type="CDD" id="cd00303">
    <property type="entry name" value="retropepsin_like"/>
    <property type="match status" value="1"/>
</dbReference>
<dbReference type="InterPro" id="IPR021109">
    <property type="entry name" value="Peptidase_aspartic_dom_sf"/>
</dbReference>
<name>D1FP02_9CNID</name>
<reference evidence="1" key="1">
    <citation type="thesis" date="2009" institute="James Cook University">
        <title>Molecular aspects of Carukia barnesi and Malo kingi cDNA expression libraries and screening by antibody probes.</title>
        <authorList>
            <person name="Avila-Soria G."/>
        </authorList>
    </citation>
    <scope>NUCLEOTIDE SEQUENCE</scope>
    <source>
        <tissue evidence="1">Whole jellyfish</tissue>
    </source>
</reference>
<dbReference type="PANTHER" id="PTHR47331:SF1">
    <property type="entry name" value="GAG-LIKE PROTEIN"/>
    <property type="match status" value="1"/>
</dbReference>